<dbReference type="InterPro" id="IPR016024">
    <property type="entry name" value="ARM-type_fold"/>
</dbReference>
<dbReference type="EMBL" id="LGTL01000008">
    <property type="protein sequence ID" value="KPA80693.1"/>
    <property type="molecule type" value="Genomic_DNA"/>
</dbReference>
<reference evidence="1 2" key="1">
    <citation type="submission" date="2015-07" db="EMBL/GenBank/DDBJ databases">
        <title>High-quality genome of monoxenous trypanosomatid Leptomonas pyrrhocoris.</title>
        <authorList>
            <person name="Flegontov P."/>
            <person name="Butenko A."/>
            <person name="Firsov S."/>
            <person name="Vlcek C."/>
            <person name="Logacheva M.D."/>
            <person name="Field M."/>
            <person name="Filatov D."/>
            <person name="Flegontova O."/>
            <person name="Gerasimov E."/>
            <person name="Jackson A.P."/>
            <person name="Kelly S."/>
            <person name="Opperdoes F."/>
            <person name="O'Reilly A."/>
            <person name="Votypka J."/>
            <person name="Yurchenko V."/>
            <person name="Lukes J."/>
        </authorList>
    </citation>
    <scope>NUCLEOTIDE SEQUENCE [LARGE SCALE GENOMIC DNA]</scope>
    <source>
        <strain evidence="1">H10</strain>
    </source>
</reference>
<dbReference type="Proteomes" id="UP000037923">
    <property type="component" value="Unassembled WGS sequence"/>
</dbReference>
<organism evidence="1 2">
    <name type="scientific">Leptomonas pyrrhocoris</name>
    <name type="common">Firebug parasite</name>
    <dbReference type="NCBI Taxonomy" id="157538"/>
    <lineage>
        <taxon>Eukaryota</taxon>
        <taxon>Discoba</taxon>
        <taxon>Euglenozoa</taxon>
        <taxon>Kinetoplastea</taxon>
        <taxon>Metakinetoplastina</taxon>
        <taxon>Trypanosomatida</taxon>
        <taxon>Trypanosomatidae</taxon>
        <taxon>Leishmaniinae</taxon>
        <taxon>Leptomonas</taxon>
    </lineage>
</organism>
<dbReference type="RefSeq" id="XP_015659133.1">
    <property type="nucleotide sequence ID" value="XM_015802689.1"/>
</dbReference>
<dbReference type="OrthoDB" id="276144at2759"/>
<dbReference type="GeneID" id="26905159"/>
<gene>
    <name evidence="1" type="ORF">ABB37_04868</name>
</gene>
<sequence>MAEAARTTRHYVSDSLAERYPYDAKKAFAGARQRDTGAVFSGYDALGTTNLMNSLTDPVVDSEGKAKAAHHLYSRSASQETKIEMLQYGIVPLLVATLNGASDMLLIHQCLLLLRSLAVIPQGCYALVFQGAMPPTVKALHTAAPTGAASATQDEAANCRVAAAHVIYQVSSNMSGMRWLLGLPHETAVAGLKADYSVAPLQPEELMREVVDVLAEDQGRDSGATTMAGHLLHALAHLTSLPRGVAALLSSATAIRTISAYLTELVSSSAFASSSMRSEVALGEAALEVMWNVGLDRAGEVALEAAAVPPLLFDVFAGVCGDASAPAVSLQRQLTGALSAVYQLTSVKMASTSPMLPAEKGGDKTGTRLDALLQYLRHWNDVIDTEYARRGRAAPNGVAAIVKNTVQCIRLASEVRAVRDATHAFINERERVDATEAFHLRHQLYFRTKWEAEYGASVEV</sequence>
<dbReference type="OMA" id="HFAMEVK"/>
<dbReference type="SUPFAM" id="SSF48371">
    <property type="entry name" value="ARM repeat"/>
    <property type="match status" value="1"/>
</dbReference>
<dbReference type="RefSeq" id="XP_015659132.1">
    <property type="nucleotide sequence ID" value="XM_015802688.1"/>
</dbReference>
<accession>A0A0N0VFD7</accession>
<dbReference type="VEuPathDB" id="TriTrypDB:LpyrH10_08_3170"/>
<dbReference type="AlphaFoldDB" id="A0A0N0VFD7"/>
<name>A0A0N0VFD7_LEPPY</name>
<evidence type="ECO:0000313" key="2">
    <source>
        <dbReference type="Proteomes" id="UP000037923"/>
    </source>
</evidence>
<dbReference type="Gene3D" id="1.25.10.10">
    <property type="entry name" value="Leucine-rich Repeat Variant"/>
    <property type="match status" value="1"/>
</dbReference>
<evidence type="ECO:0000313" key="1">
    <source>
        <dbReference type="EMBL" id="KPA80694.1"/>
    </source>
</evidence>
<proteinExistence type="predicted"/>
<protein>
    <submittedName>
        <fullName evidence="1">Uncharacterized protein</fullName>
    </submittedName>
</protein>
<dbReference type="EMBL" id="LGTL01000008">
    <property type="protein sequence ID" value="KPA80694.1"/>
    <property type="molecule type" value="Genomic_DNA"/>
</dbReference>
<keyword evidence="2" id="KW-1185">Reference proteome</keyword>
<dbReference type="InterPro" id="IPR011989">
    <property type="entry name" value="ARM-like"/>
</dbReference>
<comment type="caution">
    <text evidence="1">The sequence shown here is derived from an EMBL/GenBank/DDBJ whole genome shotgun (WGS) entry which is preliminary data.</text>
</comment>